<dbReference type="EMBL" id="UGQE01000004">
    <property type="protein sequence ID" value="STZ14279.1"/>
    <property type="molecule type" value="Genomic_DNA"/>
</dbReference>
<evidence type="ECO:0000313" key="4">
    <source>
        <dbReference type="Proteomes" id="UP000190435"/>
    </source>
</evidence>
<feature type="signal peptide" evidence="1">
    <location>
        <begin position="1"/>
        <end position="18"/>
    </location>
</feature>
<evidence type="ECO:0008006" key="6">
    <source>
        <dbReference type="Google" id="ProtNLM"/>
    </source>
</evidence>
<organism evidence="2 4">
    <name type="scientific">Moraxella caviae</name>
    <dbReference type="NCBI Taxonomy" id="34060"/>
    <lineage>
        <taxon>Bacteria</taxon>
        <taxon>Pseudomonadati</taxon>
        <taxon>Pseudomonadota</taxon>
        <taxon>Gammaproteobacteria</taxon>
        <taxon>Moraxellales</taxon>
        <taxon>Moraxellaceae</taxon>
        <taxon>Moraxella</taxon>
    </lineage>
</organism>
<dbReference type="Proteomes" id="UP000255279">
    <property type="component" value="Unassembled WGS sequence"/>
</dbReference>
<keyword evidence="4" id="KW-1185">Reference proteome</keyword>
<dbReference type="InterPro" id="IPR046576">
    <property type="entry name" value="DUF6636"/>
</dbReference>
<proteinExistence type="predicted"/>
<dbReference type="Proteomes" id="UP000190435">
    <property type="component" value="Unassembled WGS sequence"/>
</dbReference>
<accession>A0A1T0A2H4</accession>
<evidence type="ECO:0000256" key="1">
    <source>
        <dbReference type="SAM" id="SignalP"/>
    </source>
</evidence>
<reference evidence="3 5" key="2">
    <citation type="submission" date="2018-06" db="EMBL/GenBank/DDBJ databases">
        <authorList>
            <consortium name="Pathogen Informatics"/>
            <person name="Doyle S."/>
        </authorList>
    </citation>
    <scope>NUCLEOTIDE SEQUENCE [LARGE SCALE GENOMIC DNA]</scope>
    <source>
        <strain evidence="3 5">NCTC10293</strain>
    </source>
</reference>
<evidence type="ECO:0000313" key="2">
    <source>
        <dbReference type="EMBL" id="OOR89895.1"/>
    </source>
</evidence>
<evidence type="ECO:0000313" key="3">
    <source>
        <dbReference type="EMBL" id="STZ14279.1"/>
    </source>
</evidence>
<dbReference type="EMBL" id="MUXU01000035">
    <property type="protein sequence ID" value="OOR89895.1"/>
    <property type="molecule type" value="Genomic_DNA"/>
</dbReference>
<dbReference type="OrthoDB" id="495539at2"/>
<reference evidence="2 4" key="1">
    <citation type="submission" date="2017-02" db="EMBL/GenBank/DDBJ databases">
        <title>Draft genome sequence of Moraxella caviae CCUG 355 type strain.</title>
        <authorList>
            <person name="Engstrom-Jakobsson H."/>
            <person name="Salva-Serra F."/>
            <person name="Thorell K."/>
            <person name="Gonzales-Siles L."/>
            <person name="Karlsson R."/>
            <person name="Boulund F."/>
            <person name="Engstrand L."/>
            <person name="Moore E."/>
        </authorList>
    </citation>
    <scope>NUCLEOTIDE SEQUENCE [LARGE SCALE GENOMIC DNA]</scope>
    <source>
        <strain evidence="2 4">CCUG 355</strain>
    </source>
</reference>
<dbReference type="Pfam" id="PF20341">
    <property type="entry name" value="DUF6636"/>
    <property type="match status" value="1"/>
</dbReference>
<protein>
    <recommendedName>
        <fullName evidence="6">DUF1496 domain-containing protein</fullName>
    </recommendedName>
</protein>
<dbReference type="RefSeq" id="WP_078276535.1">
    <property type="nucleotide sequence ID" value="NZ_CAACXO010000014.1"/>
</dbReference>
<gene>
    <name evidence="2" type="ORF">B0181_05640</name>
    <name evidence="3" type="ORF">NCTC10293_01871</name>
</gene>
<dbReference type="STRING" id="34060.B0181_05640"/>
<sequence>MKKVLAACGLLLSSTAFAGFGADSEAAFNFQTPSGNIYCVGDEYGEESFILCQIASVTTGYFNYGVNARRSYANVVTNYAFSENRATLGYGQTVRGGVWSCTSQKTGLTCKNKKGNGFFLSRKSQKKW</sequence>
<dbReference type="AlphaFoldDB" id="A0A1T0A2H4"/>
<name>A0A1T0A2H4_9GAMM</name>
<keyword evidence="1" id="KW-0732">Signal</keyword>
<evidence type="ECO:0000313" key="5">
    <source>
        <dbReference type="Proteomes" id="UP000255279"/>
    </source>
</evidence>
<feature type="chain" id="PRO_5036026400" description="DUF1496 domain-containing protein" evidence="1">
    <location>
        <begin position="19"/>
        <end position="128"/>
    </location>
</feature>